<accession>A0A9P1HAF1</accession>
<comment type="caution">
    <text evidence="1">The sequence shown here is derived from an EMBL/GenBank/DDBJ whole genome shotgun (WGS) entry which is preliminary data.</text>
</comment>
<keyword evidence="2" id="KW-1185">Reference proteome</keyword>
<dbReference type="OrthoDB" id="5330858at2759"/>
<evidence type="ECO:0000313" key="1">
    <source>
        <dbReference type="EMBL" id="CAI4218987.1"/>
    </source>
</evidence>
<dbReference type="AlphaFoldDB" id="A0A9P1HAF1"/>
<dbReference type="EMBL" id="CALLCH030000019">
    <property type="protein sequence ID" value="CAI4218987.1"/>
    <property type="molecule type" value="Genomic_DNA"/>
</dbReference>
<evidence type="ECO:0000313" key="2">
    <source>
        <dbReference type="Proteomes" id="UP000838763"/>
    </source>
</evidence>
<dbReference type="Proteomes" id="UP000838763">
    <property type="component" value="Unassembled WGS sequence"/>
</dbReference>
<name>A0A9P1HAF1_9PEZI</name>
<protein>
    <submittedName>
        <fullName evidence="1">Uncharacterized protein</fullName>
    </submittedName>
</protein>
<sequence>MSANYKIQKPYVLAELPRPLGQAKRSYVSASRLITSYPIPPQQSFTCSPISLRLRLPKGQGIARYTYIATKEPTGQSLTLFRDIVDGAGKTTSTSKTRHIKTPSPIRYIGVSHAITSFADSSGSHRLVGNLLVICTNGDIISLDPETVEQRWKESASRLSRDETSTPVSEYTVQLVSMTSATDVIEGIFEGRPDAFTASFPQKNSLQESNPDTLVLVSHLMRNGVQERQLSVIGILPADDSAASMQRMLQLHVTPIPNKPGSAVEGPCDYKLHLQSGSLLELRDSNLVVYNITTAISTVKHSIHMQGATSYLRLSGHSILAGSPTHLTVYNPTFHSLQATVPLDLSEIASKPTGDRATPAYALSAYFRRLDRSYADGLLIDSIGRGAPKDVSTPAARPNKKLRSAALSTLLPGSISGTYMATCIQEMDKADELLAEGKLADFEQLLANKFQVALATNEEEDEESTEGKGLRDWKWLPNPFSYALVDRRWVLYAIGRVLSLDATSDDANNAVKLVLAGSNVFIYLVVAGHFTLSNIRAAFRGTDQGPEVRDAILAEGLVLRLAEVDPTLELLVSYILATKLGPDELLMGIREVMRSLDYVRDSLKATPKLLTQEAHDKGNGEGDEKLRMELDQLDQQIEATQYHLGDQNSTRANGLTAALAKLSTHSAPTVVKALRACLKADEIFSLIFVLRAELVRGSWTSRYVDVGVAAGQQQQQQQQALSEAPPDDSICLIANLLSRCVDAVGPTGWLLSDSLSSSTRVDAALEGLEEAVQLNGLLGEVVRYGAALRENGLAAGVVGANPKLHRAEASMLPVGMKARQPVSREKVVAGGEVVKRSQREMAHLMNQKVQAYSLERITL</sequence>
<organism evidence="1 2">
    <name type="scientific">Parascedosporium putredinis</name>
    <dbReference type="NCBI Taxonomy" id="1442378"/>
    <lineage>
        <taxon>Eukaryota</taxon>
        <taxon>Fungi</taxon>
        <taxon>Dikarya</taxon>
        <taxon>Ascomycota</taxon>
        <taxon>Pezizomycotina</taxon>
        <taxon>Sordariomycetes</taxon>
        <taxon>Hypocreomycetidae</taxon>
        <taxon>Microascales</taxon>
        <taxon>Microascaceae</taxon>
        <taxon>Parascedosporium</taxon>
    </lineage>
</organism>
<gene>
    <name evidence="1" type="ORF">PPNO1_LOCUS8559</name>
</gene>
<reference evidence="1" key="1">
    <citation type="submission" date="2022-11" db="EMBL/GenBank/DDBJ databases">
        <authorList>
            <person name="Scott C."/>
            <person name="Bruce N."/>
        </authorList>
    </citation>
    <scope>NUCLEOTIDE SEQUENCE</scope>
</reference>
<proteinExistence type="predicted"/>